<feature type="transmembrane region" description="Helical" evidence="4">
    <location>
        <begin position="12"/>
        <end position="31"/>
    </location>
</feature>
<name>A0AAN9Z6T4_9ORTH</name>
<comment type="subcellular location">
    <subcellularLocation>
        <location evidence="4">Membrane</location>
        <topology evidence="4">Multi-pass membrane protein</topology>
    </subcellularLocation>
</comment>
<organism evidence="6 7">
    <name type="scientific">Gryllus longicercus</name>
    <dbReference type="NCBI Taxonomy" id="2509291"/>
    <lineage>
        <taxon>Eukaryota</taxon>
        <taxon>Metazoa</taxon>
        <taxon>Ecdysozoa</taxon>
        <taxon>Arthropoda</taxon>
        <taxon>Hexapoda</taxon>
        <taxon>Insecta</taxon>
        <taxon>Pterygota</taxon>
        <taxon>Neoptera</taxon>
        <taxon>Polyneoptera</taxon>
        <taxon>Orthoptera</taxon>
        <taxon>Ensifera</taxon>
        <taxon>Gryllidea</taxon>
        <taxon>Grylloidea</taxon>
        <taxon>Gryllidae</taxon>
        <taxon>Gryllinae</taxon>
        <taxon>Gryllus</taxon>
    </lineage>
</organism>
<keyword evidence="4" id="KW-0187">Copper transport</keyword>
<dbReference type="Proteomes" id="UP001378592">
    <property type="component" value="Unassembled WGS sequence"/>
</dbReference>
<sequence>MVPINADFDVDRFILVHCPSIVRLFLCEIFLKATWRRYLPRKVTEKSQLIGMVLLAAMVENHHLHHMAEDVGGGNHHDHHNGSHHHGDHSHHHGHAMNHGMHAHHGGHMTEEGCVMQMWFYMSSCVIEMFSGNVISELPLFLGYLMAIVLSMMVYEILKHHRDVIFTRTLEPLEVAEGTSLLTTLHFYQTLLHAVQLFSSYLFMLLFMTYNGWVCLAVVVGSGIGYYLVGWRKTEYVLANVSDQCCN</sequence>
<dbReference type="Pfam" id="PF04145">
    <property type="entry name" value="Ctr"/>
    <property type="match status" value="1"/>
</dbReference>
<reference evidence="6 7" key="1">
    <citation type="submission" date="2024-03" db="EMBL/GenBank/DDBJ databases">
        <title>The genome assembly and annotation of the cricket Gryllus longicercus Weissman &amp; Gray.</title>
        <authorList>
            <person name="Szrajer S."/>
            <person name="Gray D."/>
            <person name="Ylla G."/>
        </authorList>
    </citation>
    <scope>NUCLEOTIDE SEQUENCE [LARGE SCALE GENOMIC DNA]</scope>
    <source>
        <strain evidence="6">DAG 2021-001</strain>
        <tissue evidence="6">Whole body minus gut</tissue>
    </source>
</reference>
<keyword evidence="4" id="KW-0406">Ion transport</keyword>
<evidence type="ECO:0000256" key="3">
    <source>
        <dbReference type="ARBA" id="ARBA00023136"/>
    </source>
</evidence>
<proteinExistence type="inferred from homology"/>
<dbReference type="GO" id="GO:0016020">
    <property type="term" value="C:membrane"/>
    <property type="evidence" value="ECO:0007669"/>
    <property type="project" value="UniProtKB-SubCell"/>
</dbReference>
<dbReference type="PANTHER" id="PTHR12483">
    <property type="entry name" value="SOLUTE CARRIER FAMILY 31 COPPER TRANSPORTERS"/>
    <property type="match status" value="1"/>
</dbReference>
<evidence type="ECO:0000313" key="6">
    <source>
        <dbReference type="EMBL" id="KAK7866671.1"/>
    </source>
</evidence>
<dbReference type="AlphaFoldDB" id="A0AAN9Z6T4"/>
<feature type="transmembrane region" description="Helical" evidence="4">
    <location>
        <begin position="141"/>
        <end position="158"/>
    </location>
</feature>
<comment type="caution">
    <text evidence="6">The sequence shown here is derived from an EMBL/GenBank/DDBJ whole genome shotgun (WGS) entry which is preliminary data.</text>
</comment>
<evidence type="ECO:0000313" key="7">
    <source>
        <dbReference type="Proteomes" id="UP001378592"/>
    </source>
</evidence>
<dbReference type="EMBL" id="JAZDUA010000140">
    <property type="protein sequence ID" value="KAK7866671.1"/>
    <property type="molecule type" value="Genomic_DNA"/>
</dbReference>
<keyword evidence="7" id="KW-1185">Reference proteome</keyword>
<keyword evidence="1 4" id="KW-0812">Transmembrane</keyword>
<keyword evidence="3 4" id="KW-0472">Membrane</keyword>
<protein>
    <recommendedName>
        <fullName evidence="4">Copper transport protein</fullName>
    </recommendedName>
</protein>
<evidence type="ECO:0000256" key="5">
    <source>
        <dbReference type="SAM" id="MobiDB-lite"/>
    </source>
</evidence>
<feature type="transmembrane region" description="Helical" evidence="4">
    <location>
        <begin position="210"/>
        <end position="229"/>
    </location>
</feature>
<dbReference type="InterPro" id="IPR007274">
    <property type="entry name" value="Cop_transporter"/>
</dbReference>
<keyword evidence="4" id="KW-0813">Transport</keyword>
<comment type="similarity">
    <text evidence="4">Belongs to the copper transporter (Ctr) (TC 1.A.56) family. SLC31A subfamily.</text>
</comment>
<gene>
    <name evidence="6" type="ORF">R5R35_006056</name>
</gene>
<evidence type="ECO:0000256" key="4">
    <source>
        <dbReference type="RuleBase" id="RU367022"/>
    </source>
</evidence>
<dbReference type="PANTHER" id="PTHR12483:SF115">
    <property type="entry name" value="COPPER TRANSPORT PROTEIN"/>
    <property type="match status" value="1"/>
</dbReference>
<keyword evidence="2 4" id="KW-1133">Transmembrane helix</keyword>
<feature type="region of interest" description="Disordered" evidence="5">
    <location>
        <begin position="69"/>
        <end position="101"/>
    </location>
</feature>
<accession>A0AAN9Z6T4</accession>
<feature type="compositionally biased region" description="Basic residues" evidence="5">
    <location>
        <begin position="77"/>
        <end position="101"/>
    </location>
</feature>
<dbReference type="GO" id="GO:0005375">
    <property type="term" value="F:copper ion transmembrane transporter activity"/>
    <property type="evidence" value="ECO:0007669"/>
    <property type="project" value="UniProtKB-UniRule"/>
</dbReference>
<evidence type="ECO:0000256" key="2">
    <source>
        <dbReference type="ARBA" id="ARBA00022989"/>
    </source>
</evidence>
<evidence type="ECO:0000256" key="1">
    <source>
        <dbReference type="ARBA" id="ARBA00022692"/>
    </source>
</evidence>
<keyword evidence="4" id="KW-0186">Copper</keyword>